<feature type="region of interest" description="Disordered" evidence="1">
    <location>
        <begin position="118"/>
        <end position="207"/>
    </location>
</feature>
<feature type="compositionally biased region" description="Low complexity" evidence="1">
    <location>
        <begin position="147"/>
        <end position="156"/>
    </location>
</feature>
<dbReference type="Proteomes" id="UP001458880">
    <property type="component" value="Unassembled WGS sequence"/>
</dbReference>
<accession>A0AAW1H286</accession>
<evidence type="ECO:0000256" key="1">
    <source>
        <dbReference type="SAM" id="MobiDB-lite"/>
    </source>
</evidence>
<evidence type="ECO:0000313" key="3">
    <source>
        <dbReference type="Proteomes" id="UP001458880"/>
    </source>
</evidence>
<reference evidence="2 3" key="1">
    <citation type="journal article" date="2024" name="BMC Genomics">
        <title>De novo assembly and annotation of Popillia japonica's genome with initial clues to its potential as an invasive pest.</title>
        <authorList>
            <person name="Cucini C."/>
            <person name="Boschi S."/>
            <person name="Funari R."/>
            <person name="Cardaioli E."/>
            <person name="Iannotti N."/>
            <person name="Marturano G."/>
            <person name="Paoli F."/>
            <person name="Bruttini M."/>
            <person name="Carapelli A."/>
            <person name="Frati F."/>
            <person name="Nardi F."/>
        </authorList>
    </citation>
    <scope>NUCLEOTIDE SEQUENCE [LARGE SCALE GENOMIC DNA]</scope>
    <source>
        <strain evidence="2">DMR45628</strain>
    </source>
</reference>
<proteinExistence type="predicted"/>
<evidence type="ECO:0008006" key="4">
    <source>
        <dbReference type="Google" id="ProtNLM"/>
    </source>
</evidence>
<comment type="caution">
    <text evidence="2">The sequence shown here is derived from an EMBL/GenBank/DDBJ whole genome shotgun (WGS) entry which is preliminary data.</text>
</comment>
<keyword evidence="3" id="KW-1185">Reference proteome</keyword>
<feature type="compositionally biased region" description="Basic and acidic residues" evidence="1">
    <location>
        <begin position="168"/>
        <end position="196"/>
    </location>
</feature>
<dbReference type="EMBL" id="JASPKY010002705">
    <property type="protein sequence ID" value="KAK9667552.1"/>
    <property type="molecule type" value="Genomic_DNA"/>
</dbReference>
<gene>
    <name evidence="2" type="ORF">QE152_g41290</name>
</gene>
<feature type="non-terminal residue" evidence="2">
    <location>
        <position position="1"/>
    </location>
</feature>
<feature type="compositionally biased region" description="Polar residues" evidence="1">
    <location>
        <begin position="197"/>
        <end position="207"/>
    </location>
</feature>
<evidence type="ECO:0000313" key="2">
    <source>
        <dbReference type="EMBL" id="KAK9667552.1"/>
    </source>
</evidence>
<organism evidence="2 3">
    <name type="scientific">Popillia japonica</name>
    <name type="common">Japanese beetle</name>
    <dbReference type="NCBI Taxonomy" id="7064"/>
    <lineage>
        <taxon>Eukaryota</taxon>
        <taxon>Metazoa</taxon>
        <taxon>Ecdysozoa</taxon>
        <taxon>Arthropoda</taxon>
        <taxon>Hexapoda</taxon>
        <taxon>Insecta</taxon>
        <taxon>Pterygota</taxon>
        <taxon>Neoptera</taxon>
        <taxon>Endopterygota</taxon>
        <taxon>Coleoptera</taxon>
        <taxon>Polyphaga</taxon>
        <taxon>Scarabaeiformia</taxon>
        <taxon>Scarabaeidae</taxon>
        <taxon>Rutelinae</taxon>
        <taxon>Popillia</taxon>
    </lineage>
</organism>
<sequence>ASSWFDKKKQRQVDDLDSFKLLFREQFSCERRTDKMHEMLYGEPQKSDERGLEFIWRKRRLCQRLYPDWTEDNVISLIKRQMRTEYKVALGPHRYCSINELRAACIDIDELFHDTKRKNYLTPSSNSSSIKNKPKPPNDTKRKNYLTPSSNSSSIKNKPKPPTPSQREVPKCRHCPEKHWHRDCPVLKQKSGEEQRTGPNTASGSRS</sequence>
<dbReference type="AlphaFoldDB" id="A0AAW1H286"/>
<name>A0AAW1H286_POPJA</name>
<protein>
    <recommendedName>
        <fullName evidence="4">Retrotransposon gag domain-containing protein</fullName>
    </recommendedName>
</protein>